<dbReference type="Proteomes" id="UP000005090">
    <property type="component" value="Chromosome"/>
</dbReference>
<dbReference type="GO" id="GO:0002143">
    <property type="term" value="P:tRNA wobble position uridine thiolation"/>
    <property type="evidence" value="ECO:0007669"/>
    <property type="project" value="InterPro"/>
</dbReference>
<dbReference type="InterPro" id="IPR007215">
    <property type="entry name" value="Sulphur_relay_TusB/DsrH"/>
</dbReference>
<sequence length="96" mass="10579">MLHLISASPVPSAVLERIDSGSSVVFLENAVLWILRDGRLYDRLAGMLADHPLYALSADLLMRGIEADRIVEGIEVIDYPGLVELTVAHPLIQSWN</sequence>
<keyword evidence="2" id="KW-1185">Reference proteome</keyword>
<protein>
    <submittedName>
        <fullName evidence="1">Sulfur relay protein TusB/DsrH</fullName>
    </submittedName>
</protein>
<dbReference type="InterPro" id="IPR027396">
    <property type="entry name" value="DsrEFH-like"/>
</dbReference>
<gene>
    <name evidence="1" type="ORF">Metal_1689</name>
</gene>
<dbReference type="NCBIfam" id="TIGR03011">
    <property type="entry name" value="sulf_tusB_dsrH"/>
    <property type="match status" value="1"/>
</dbReference>
<dbReference type="AlphaFoldDB" id="H8GMQ7"/>
<proteinExistence type="predicted"/>
<dbReference type="Gene3D" id="3.40.1260.10">
    <property type="entry name" value="DsrEFH-like"/>
    <property type="match status" value="1"/>
</dbReference>
<dbReference type="GO" id="GO:0005737">
    <property type="term" value="C:cytoplasm"/>
    <property type="evidence" value="ECO:0007669"/>
    <property type="project" value="InterPro"/>
</dbReference>
<name>H8GMQ7_METAL</name>
<organism evidence="1 2">
    <name type="scientific">Methylomicrobium album BG8</name>
    <dbReference type="NCBI Taxonomy" id="686340"/>
    <lineage>
        <taxon>Bacteria</taxon>
        <taxon>Pseudomonadati</taxon>
        <taxon>Pseudomonadota</taxon>
        <taxon>Gammaproteobacteria</taxon>
        <taxon>Methylococcales</taxon>
        <taxon>Methylococcaceae</taxon>
        <taxon>Methylomicrobium</taxon>
    </lineage>
</organism>
<evidence type="ECO:0000313" key="2">
    <source>
        <dbReference type="Proteomes" id="UP000005090"/>
    </source>
</evidence>
<dbReference type="eggNOG" id="COG2168">
    <property type="taxonomic scope" value="Bacteria"/>
</dbReference>
<dbReference type="RefSeq" id="WP_005371315.1">
    <property type="nucleotide sequence ID" value="NZ_CM001475.1"/>
</dbReference>
<reference evidence="1 2" key="1">
    <citation type="journal article" date="2013" name="Genome Announc.">
        <title>Genome Sequence of the Obligate Gammaproteobacterial Methanotroph Methylomicrobium album Strain BG8.</title>
        <authorList>
            <person name="Kits K.D."/>
            <person name="Kalyuzhnaya M.G."/>
            <person name="Klotz M.G."/>
            <person name="Jetten M.S."/>
            <person name="Op den Camp H.J."/>
            <person name="Vuilleumier S."/>
            <person name="Bringel F."/>
            <person name="Dispirito A.A."/>
            <person name="Murrell J.C."/>
            <person name="Bruce D."/>
            <person name="Cheng J.F."/>
            <person name="Copeland A."/>
            <person name="Goodwin L."/>
            <person name="Hauser L."/>
            <person name="Lajus A."/>
            <person name="Land M.L."/>
            <person name="Lapidus A."/>
            <person name="Lucas S."/>
            <person name="Medigue C."/>
            <person name="Pitluck S."/>
            <person name="Woyke T."/>
            <person name="Zeytun A."/>
            <person name="Stein L.Y."/>
        </authorList>
    </citation>
    <scope>NUCLEOTIDE SEQUENCE [LARGE SCALE GENOMIC DNA]</scope>
    <source>
        <strain evidence="1 2">BG8</strain>
    </source>
</reference>
<dbReference type="Pfam" id="PF04077">
    <property type="entry name" value="DsrH"/>
    <property type="match status" value="1"/>
</dbReference>
<accession>H8GMQ7</accession>
<dbReference type="HOGENOM" id="CLU_166087_0_0_6"/>
<dbReference type="SUPFAM" id="SSF75169">
    <property type="entry name" value="DsrEFH-like"/>
    <property type="match status" value="1"/>
</dbReference>
<evidence type="ECO:0000313" key="1">
    <source>
        <dbReference type="EMBL" id="EIC29459.1"/>
    </source>
</evidence>
<dbReference type="STRING" id="686340.Metal_1689"/>
<dbReference type="EMBL" id="CM001475">
    <property type="protein sequence ID" value="EIC29459.1"/>
    <property type="molecule type" value="Genomic_DNA"/>
</dbReference>